<accession>A0A9W7Y0U6</accession>
<dbReference type="PANTHER" id="PTHR45686:SF4">
    <property type="entry name" value="ADP-RIBOSYLATION FACTOR GTPASE ACTIVATING PROTEIN 3, ISOFORM H"/>
    <property type="match status" value="1"/>
</dbReference>
<comment type="caution">
    <text evidence="8">The sequence shown here is derived from an EMBL/GenBank/DDBJ whole genome shotgun (WGS) entry which is preliminary data.</text>
</comment>
<keyword evidence="1" id="KW-0343">GTPase activation</keyword>
<dbReference type="Proteomes" id="UP001149813">
    <property type="component" value="Unassembled WGS sequence"/>
</dbReference>
<evidence type="ECO:0000313" key="9">
    <source>
        <dbReference type="Proteomes" id="UP001149813"/>
    </source>
</evidence>
<evidence type="ECO:0000256" key="5">
    <source>
        <dbReference type="PROSITE-ProRule" id="PRU00288"/>
    </source>
</evidence>
<feature type="compositionally biased region" description="Basic and acidic residues" evidence="6">
    <location>
        <begin position="289"/>
        <end position="301"/>
    </location>
</feature>
<organism evidence="8 9">
    <name type="scientific">Coemansia erecta</name>
    <dbReference type="NCBI Taxonomy" id="147472"/>
    <lineage>
        <taxon>Eukaryota</taxon>
        <taxon>Fungi</taxon>
        <taxon>Fungi incertae sedis</taxon>
        <taxon>Zoopagomycota</taxon>
        <taxon>Kickxellomycotina</taxon>
        <taxon>Kickxellomycetes</taxon>
        <taxon>Kickxellales</taxon>
        <taxon>Kickxellaceae</taxon>
        <taxon>Coemansia</taxon>
    </lineage>
</organism>
<feature type="region of interest" description="Disordered" evidence="6">
    <location>
        <begin position="289"/>
        <end position="329"/>
    </location>
</feature>
<reference evidence="8" key="1">
    <citation type="submission" date="2022-07" db="EMBL/GenBank/DDBJ databases">
        <title>Phylogenomic reconstructions and comparative analyses of Kickxellomycotina fungi.</title>
        <authorList>
            <person name="Reynolds N.K."/>
            <person name="Stajich J.E."/>
            <person name="Barry K."/>
            <person name="Grigoriev I.V."/>
            <person name="Crous P."/>
            <person name="Smith M.E."/>
        </authorList>
    </citation>
    <scope>NUCLEOTIDE SEQUENCE</scope>
    <source>
        <strain evidence="8">NBRC 32514</strain>
    </source>
</reference>
<keyword evidence="3 5" id="KW-0863">Zinc-finger</keyword>
<keyword evidence="9" id="KW-1185">Reference proteome</keyword>
<evidence type="ECO:0000256" key="6">
    <source>
        <dbReference type="SAM" id="MobiDB-lite"/>
    </source>
</evidence>
<keyword evidence="2" id="KW-0479">Metal-binding</keyword>
<dbReference type="CDD" id="cd08831">
    <property type="entry name" value="ArfGap_ArfGap2_3_like"/>
    <property type="match status" value="1"/>
</dbReference>
<dbReference type="PROSITE" id="PS50115">
    <property type="entry name" value="ARFGAP"/>
    <property type="match status" value="1"/>
</dbReference>
<feature type="region of interest" description="Disordered" evidence="6">
    <location>
        <begin position="194"/>
        <end position="219"/>
    </location>
</feature>
<dbReference type="PRINTS" id="PR00405">
    <property type="entry name" value="REVINTRACTNG"/>
</dbReference>
<evidence type="ECO:0000313" key="8">
    <source>
        <dbReference type="EMBL" id="KAJ1722916.1"/>
    </source>
</evidence>
<dbReference type="GO" id="GO:0008270">
    <property type="term" value="F:zinc ion binding"/>
    <property type="evidence" value="ECO:0007669"/>
    <property type="project" value="UniProtKB-KW"/>
</dbReference>
<dbReference type="GO" id="GO:0048205">
    <property type="term" value="P:COPI coating of Golgi vesicle"/>
    <property type="evidence" value="ECO:0007669"/>
    <property type="project" value="TreeGrafter"/>
</dbReference>
<feature type="compositionally biased region" description="Basic and acidic residues" evidence="6">
    <location>
        <begin position="206"/>
        <end position="219"/>
    </location>
</feature>
<dbReference type="Pfam" id="PF01412">
    <property type="entry name" value="ArfGap"/>
    <property type="match status" value="1"/>
</dbReference>
<dbReference type="InterPro" id="IPR038508">
    <property type="entry name" value="ArfGAP_dom_sf"/>
</dbReference>
<feature type="domain" description="Arf-GAP" evidence="7">
    <location>
        <begin position="12"/>
        <end position="135"/>
    </location>
</feature>
<dbReference type="InterPro" id="IPR001164">
    <property type="entry name" value="ArfGAP_dom"/>
</dbReference>
<feature type="region of interest" description="Disordered" evidence="6">
    <location>
        <begin position="375"/>
        <end position="452"/>
    </location>
</feature>
<dbReference type="AlphaFoldDB" id="A0A9W7Y0U6"/>
<proteinExistence type="predicted"/>
<dbReference type="SUPFAM" id="SSF57863">
    <property type="entry name" value="ArfGap/RecO-like zinc finger"/>
    <property type="match status" value="1"/>
</dbReference>
<dbReference type="Gene3D" id="1.10.220.150">
    <property type="entry name" value="Arf GTPase activating protein"/>
    <property type="match status" value="1"/>
</dbReference>
<feature type="compositionally biased region" description="Polar residues" evidence="6">
    <location>
        <begin position="402"/>
        <end position="411"/>
    </location>
</feature>
<gene>
    <name evidence="8" type="primary">ARFGAP2</name>
    <name evidence="8" type="ORF">LPJ53_002708</name>
</gene>
<dbReference type="EMBL" id="JANBOJ010000089">
    <property type="protein sequence ID" value="KAJ1722916.1"/>
    <property type="molecule type" value="Genomic_DNA"/>
</dbReference>
<feature type="compositionally biased region" description="Polar residues" evidence="6">
    <location>
        <begin position="320"/>
        <end position="329"/>
    </location>
</feature>
<keyword evidence="4" id="KW-0862">Zinc</keyword>
<evidence type="ECO:0000256" key="1">
    <source>
        <dbReference type="ARBA" id="ARBA00022468"/>
    </source>
</evidence>
<dbReference type="InterPro" id="IPR037278">
    <property type="entry name" value="ARFGAP/RecO"/>
</dbReference>
<sequence length="499" mass="51922">MTVASPTKEEITALFKQLNSRQHENRSCFDCGSKNPAWSSVTYGVYLCLDCSAVHRSMGVHISFVRSTVLDSWSWDQLRVMKIGGNGNAAAFWRQNGGARSLSVVSGGDIKTKYTSRAAQLYKAHLLKLAQQDLASSPDGRVHVSAVEGAIDGNDASDNLVKRELAESLVSAVSAVAENGNDAVTGFAPPSIVAGAADDGSSPDSGKTEGADATPKGEEKLRAVQAPVARVIQTSATTSAKARTAALKSTTGSTGLGAKKLGSAKKLGGAKKLGAQPIINFEEAAARAEAEAREEERRQAMRDTALTTKPSVTPAGITPSPASISSQATKKLASPAFNAGSGSNSSAASSMASEQLNAEFGRLGFGAIGGGGGSGGFGSTGGSRAQTTQNVPSSVKSLSSSQFANRNQPQEPSGDLSRFDGAKSISSEQFHGRRSTNSGGSSHTHGRGMSGDFDLQELSANAREIAQKLLNSDEADALRRMWDLGSARLSEYLDQFQER</sequence>
<dbReference type="OrthoDB" id="983479at2759"/>
<dbReference type="GO" id="GO:0005096">
    <property type="term" value="F:GTPase activator activity"/>
    <property type="evidence" value="ECO:0007669"/>
    <property type="project" value="UniProtKB-KW"/>
</dbReference>
<dbReference type="SMART" id="SM00105">
    <property type="entry name" value="ArfGap"/>
    <property type="match status" value="1"/>
</dbReference>
<name>A0A9W7Y0U6_9FUNG</name>
<evidence type="ECO:0000256" key="3">
    <source>
        <dbReference type="ARBA" id="ARBA00022771"/>
    </source>
</evidence>
<evidence type="ECO:0000256" key="4">
    <source>
        <dbReference type="ARBA" id="ARBA00022833"/>
    </source>
</evidence>
<dbReference type="PANTHER" id="PTHR45686">
    <property type="entry name" value="ADP-RIBOSYLATION FACTOR GTPASE ACTIVATING PROTEIN 3, ISOFORM H-RELATED"/>
    <property type="match status" value="1"/>
</dbReference>
<evidence type="ECO:0000256" key="2">
    <source>
        <dbReference type="ARBA" id="ARBA00022723"/>
    </source>
</evidence>
<evidence type="ECO:0000259" key="7">
    <source>
        <dbReference type="PROSITE" id="PS50115"/>
    </source>
</evidence>
<dbReference type="GO" id="GO:0000139">
    <property type="term" value="C:Golgi membrane"/>
    <property type="evidence" value="ECO:0007669"/>
    <property type="project" value="GOC"/>
</dbReference>
<protein>
    <submittedName>
        <fullName evidence="8">ADP-ribosylation factor GTPase-activating protein 2</fullName>
    </submittedName>
</protein>